<keyword evidence="10" id="KW-0505">Motor protein</keyword>
<dbReference type="FunFam" id="3.40.50.300:FF:001145">
    <property type="entry name" value="Putative dynein heavy chain"/>
    <property type="match status" value="1"/>
</dbReference>
<dbReference type="FunFam" id="1.10.8.720:FF:000001">
    <property type="entry name" value="dynein heavy chain 7, axonemal"/>
    <property type="match status" value="1"/>
</dbReference>
<keyword evidence="9" id="KW-0969">Cilium</keyword>
<feature type="domain" description="Dynein heavy chain region D6 P-loop" evidence="13">
    <location>
        <begin position="582"/>
        <end position="694"/>
    </location>
</feature>
<evidence type="ECO:0000313" key="18">
    <source>
        <dbReference type="EMBL" id="KAL1138662.1"/>
    </source>
</evidence>
<evidence type="ECO:0000256" key="5">
    <source>
        <dbReference type="ARBA" id="ARBA00022741"/>
    </source>
</evidence>
<dbReference type="FunFam" id="3.40.50.300:FF:000362">
    <property type="entry name" value="Dynein, axonemal, heavy chain 6"/>
    <property type="match status" value="1"/>
</dbReference>
<dbReference type="PANTHER" id="PTHR22878:SF73">
    <property type="entry name" value="DYNEIN AXONEMAL HEAVY CHAIN 1"/>
    <property type="match status" value="1"/>
</dbReference>
<dbReference type="GO" id="GO:0005874">
    <property type="term" value="C:microtubule"/>
    <property type="evidence" value="ECO:0007669"/>
    <property type="project" value="UniProtKB-KW"/>
</dbReference>
<name>A0ABD0YRU0_9HEMI</name>
<dbReference type="Gene3D" id="1.20.920.20">
    <property type="match status" value="1"/>
</dbReference>
<dbReference type="InterPro" id="IPR026983">
    <property type="entry name" value="DHC"/>
</dbReference>
<evidence type="ECO:0008006" key="20">
    <source>
        <dbReference type="Google" id="ProtNLM"/>
    </source>
</evidence>
<dbReference type="Pfam" id="PF12777">
    <property type="entry name" value="MT"/>
    <property type="match status" value="1"/>
</dbReference>
<dbReference type="Gene3D" id="1.20.1270.280">
    <property type="match status" value="1"/>
</dbReference>
<evidence type="ECO:0000256" key="12">
    <source>
        <dbReference type="ARBA" id="ARBA00023273"/>
    </source>
</evidence>
<dbReference type="InterPro" id="IPR004273">
    <property type="entry name" value="Dynein_heavy_D6_P-loop"/>
</dbReference>
<keyword evidence="12" id="KW-0966">Cell projection</keyword>
<keyword evidence="11" id="KW-0206">Cytoskeleton</keyword>
<dbReference type="AlphaFoldDB" id="A0ABD0YRU0"/>
<evidence type="ECO:0000256" key="11">
    <source>
        <dbReference type="ARBA" id="ARBA00023212"/>
    </source>
</evidence>
<evidence type="ECO:0000259" key="15">
    <source>
        <dbReference type="Pfam" id="PF12781"/>
    </source>
</evidence>
<keyword evidence="19" id="KW-1185">Reference proteome</keyword>
<evidence type="ECO:0000259" key="16">
    <source>
        <dbReference type="Pfam" id="PF18198"/>
    </source>
</evidence>
<evidence type="ECO:0000256" key="8">
    <source>
        <dbReference type="ARBA" id="ARBA00023054"/>
    </source>
</evidence>
<dbReference type="PANTHER" id="PTHR22878">
    <property type="entry name" value="DYNEIN HEAVY CHAIN 6, AXONEMAL-LIKE-RELATED"/>
    <property type="match status" value="1"/>
</dbReference>
<dbReference type="Pfam" id="PF18198">
    <property type="entry name" value="AAA_lid_11"/>
    <property type="match status" value="1"/>
</dbReference>
<dbReference type="Gene3D" id="1.10.8.1220">
    <property type="match status" value="1"/>
</dbReference>
<comment type="caution">
    <text evidence="18">The sequence shown here is derived from an EMBL/GenBank/DDBJ whole genome shotgun (WGS) entry which is preliminary data.</text>
</comment>
<dbReference type="InterPro" id="IPR041228">
    <property type="entry name" value="Dynein_C"/>
</dbReference>
<gene>
    <name evidence="18" type="ORF">AAG570_008724</name>
</gene>
<keyword evidence="4" id="KW-0493">Microtubule</keyword>
<sequence length="1179" mass="134438">MARLLAKLEETVSRKKELEDNSALCMARLDRAFRLINGLSGESVRWKQSVEVMKVTLGDITGNILISAGAIAYLAPFTEAYRNRLLIEWVHTLDEYHITHSQECRPVEILGDPVQVRIWQLQGLPRDSLSTENAILVSNSTRWPLFIDPQGQANRWIKNMSRERNLKVMKPTDKDLMREMERALTFGWTVLIENLGTSIDQAMDPILNRQTFIQNGELYMKLGDSVIPYNNTFKLYLTTKMPNPHYMPEVSVKVLVVNFALVPSGLQDQLLAEVVMQERPDLEEARSRIIVSSAQMRSELKEIETKILQRLAESQGNPVDDIDLITTLEESKSMSSEIRSKVESSAETQSQIDAIRLTYIPVAERAQILFFCVADLGKMDPMYQYSLEWFTRIFIDSMDQTEKNPNVPERIQIINDFFTFELYSRVCRSLFEKNKLQFAFLLCIRILLNKGDIDPNDWTFFLAGGSPVREISNPVKWLTNRSWTEILSLENLPIFKSFVESFIVSYDSYKHIIDSTQPHREPLPQPWNSNFDAFHKMVIVKCLRPDKVTNCMQDFLSEHLGQQFIEPQTSDLAAMYKDSSVSSPLVFILSPGTDPAAELYKFADKLKMTKRLSSISLGQGQGPIAEAMFLEAREAGGWVFFQNCHLAPSWMPRLEYLVENIIPDSVHKAFRVWLTSTPSPHFPVTILQNGSKLTIEPPRGVKANLLKSYSRQVPEFSEFLESDNSKVQPFKWLLFSLCLFHGVCLERRKFGPLGFNIPYEFTDGDLRICISQLHMFLLEYEDVPFKVLSFTAGQINYGGRVTDDWDRRCLMNLLADYYNPTVLSDKYAFDENKSYCQLAVGASLLDYVDYIKALPMNDTPGLFGLHDNADISCAQAETYTSLAVLLSLQSKQAGGQAASPEEVTANLAHQITSLLPKPFPNIDQLQKKYPVMYEESLNTVLIQEVVRFNKLLAAIHSSLEELLKALQGLVVMSESLEKMSESLFTNKVPAMWAAKAYPSLKPLGAWVTDLQMRIDFINGWINGGIPSSFWISGFYFPQAFLTACQQNFARKYIVSIDSLSYKFTILKEKPSRRPDDGCVVYGLFLEGARWDFNPMLLAESLPKQLYTSMPPIWFVPEQRHKKLAFGIYDCPVYKTLQRAGTLSTTGHSTNYVLTIEVPTDRQQAHWIKRGVALFCALDY</sequence>
<feature type="domain" description="Dynein heavy chain coiled coil stalk" evidence="14">
    <location>
        <begin position="2"/>
        <end position="86"/>
    </location>
</feature>
<keyword evidence="8" id="KW-0175">Coiled coil</keyword>
<evidence type="ECO:0000259" key="14">
    <source>
        <dbReference type="Pfam" id="PF12777"/>
    </source>
</evidence>
<evidence type="ECO:0000259" key="17">
    <source>
        <dbReference type="Pfam" id="PF18199"/>
    </source>
</evidence>
<comment type="subcellular location">
    <subcellularLocation>
        <location evidence="1">Cytoplasm</location>
        <location evidence="1">Cytoskeleton</location>
        <location evidence="1">Cilium axoneme</location>
    </subcellularLocation>
</comment>
<evidence type="ECO:0000256" key="3">
    <source>
        <dbReference type="ARBA" id="ARBA00022490"/>
    </source>
</evidence>
<keyword evidence="5" id="KW-0547">Nucleotide-binding</keyword>
<evidence type="ECO:0000259" key="13">
    <source>
        <dbReference type="Pfam" id="PF03028"/>
    </source>
</evidence>
<dbReference type="InterPro" id="IPR024743">
    <property type="entry name" value="Dynein_HC_stalk"/>
</dbReference>
<evidence type="ECO:0000256" key="9">
    <source>
        <dbReference type="ARBA" id="ARBA00023069"/>
    </source>
</evidence>
<dbReference type="Pfam" id="PF03028">
    <property type="entry name" value="Dynein_heavy"/>
    <property type="match status" value="1"/>
</dbReference>
<dbReference type="EMBL" id="JBFDAA010000003">
    <property type="protein sequence ID" value="KAL1138662.1"/>
    <property type="molecule type" value="Genomic_DNA"/>
</dbReference>
<accession>A0ABD0YRU0</accession>
<feature type="domain" description="Dynein heavy chain ATP-binding dynein motor region" evidence="15">
    <location>
        <begin position="118"/>
        <end position="338"/>
    </location>
</feature>
<dbReference type="Proteomes" id="UP001558652">
    <property type="component" value="Unassembled WGS sequence"/>
</dbReference>
<dbReference type="GO" id="GO:0030286">
    <property type="term" value="C:dynein complex"/>
    <property type="evidence" value="ECO:0007669"/>
    <property type="project" value="UniProtKB-KW"/>
</dbReference>
<dbReference type="FunFam" id="3.10.490.20:FF:000001">
    <property type="entry name" value="dynein heavy chain 7, axonemal"/>
    <property type="match status" value="1"/>
</dbReference>
<feature type="domain" description="Dynein heavy chain C-terminal" evidence="17">
    <location>
        <begin position="876"/>
        <end position="1175"/>
    </location>
</feature>
<protein>
    <recommendedName>
        <fullName evidence="20">Dynein heavy chain</fullName>
    </recommendedName>
</protein>
<evidence type="ECO:0000256" key="10">
    <source>
        <dbReference type="ARBA" id="ARBA00023175"/>
    </source>
</evidence>
<dbReference type="InterPro" id="IPR041658">
    <property type="entry name" value="AAA_lid_11"/>
</dbReference>
<proteinExistence type="inferred from homology"/>
<dbReference type="Gene3D" id="3.40.50.300">
    <property type="entry name" value="P-loop containing nucleotide triphosphate hydrolases"/>
    <property type="match status" value="2"/>
</dbReference>
<comment type="similarity">
    <text evidence="2">Belongs to the dynein heavy chain family.</text>
</comment>
<dbReference type="InterPro" id="IPR027417">
    <property type="entry name" value="P-loop_NTPase"/>
</dbReference>
<organism evidence="18 19">
    <name type="scientific">Ranatra chinensis</name>
    <dbReference type="NCBI Taxonomy" id="642074"/>
    <lineage>
        <taxon>Eukaryota</taxon>
        <taxon>Metazoa</taxon>
        <taxon>Ecdysozoa</taxon>
        <taxon>Arthropoda</taxon>
        <taxon>Hexapoda</taxon>
        <taxon>Insecta</taxon>
        <taxon>Pterygota</taxon>
        <taxon>Neoptera</taxon>
        <taxon>Paraneoptera</taxon>
        <taxon>Hemiptera</taxon>
        <taxon>Heteroptera</taxon>
        <taxon>Panheteroptera</taxon>
        <taxon>Nepomorpha</taxon>
        <taxon>Nepidae</taxon>
        <taxon>Ranatrinae</taxon>
        <taxon>Ranatra</taxon>
    </lineage>
</organism>
<dbReference type="GO" id="GO:0005524">
    <property type="term" value="F:ATP binding"/>
    <property type="evidence" value="ECO:0007669"/>
    <property type="project" value="UniProtKB-KW"/>
</dbReference>
<keyword evidence="7" id="KW-0243">Dynein</keyword>
<evidence type="ECO:0000313" key="19">
    <source>
        <dbReference type="Proteomes" id="UP001558652"/>
    </source>
</evidence>
<dbReference type="FunFam" id="1.20.1270.280:FF:000001">
    <property type="entry name" value="dynein heavy chain 7, axonemal"/>
    <property type="match status" value="1"/>
</dbReference>
<dbReference type="Pfam" id="PF18199">
    <property type="entry name" value="Dynein_C"/>
    <property type="match status" value="1"/>
</dbReference>
<evidence type="ECO:0000256" key="2">
    <source>
        <dbReference type="ARBA" id="ARBA00008887"/>
    </source>
</evidence>
<dbReference type="InterPro" id="IPR035706">
    <property type="entry name" value="AAA_9"/>
</dbReference>
<evidence type="ECO:0000256" key="1">
    <source>
        <dbReference type="ARBA" id="ARBA00004430"/>
    </source>
</evidence>
<dbReference type="InterPro" id="IPR042219">
    <property type="entry name" value="AAA_lid_11_sf"/>
</dbReference>
<dbReference type="GO" id="GO:0005930">
    <property type="term" value="C:axoneme"/>
    <property type="evidence" value="ECO:0007669"/>
    <property type="project" value="UniProtKB-SubCell"/>
</dbReference>
<evidence type="ECO:0000256" key="6">
    <source>
        <dbReference type="ARBA" id="ARBA00022840"/>
    </source>
</evidence>
<dbReference type="Pfam" id="PF12781">
    <property type="entry name" value="AAA_9"/>
    <property type="match status" value="1"/>
</dbReference>
<dbReference type="Gene3D" id="6.10.140.1060">
    <property type="match status" value="1"/>
</dbReference>
<keyword evidence="3" id="KW-0963">Cytoplasm</keyword>
<keyword evidence="6" id="KW-0067">ATP-binding</keyword>
<dbReference type="FunFam" id="1.10.8.1220:FF:000001">
    <property type="entry name" value="Dynein axonemal heavy chain 5"/>
    <property type="match status" value="1"/>
</dbReference>
<reference evidence="18 19" key="1">
    <citation type="submission" date="2024-07" db="EMBL/GenBank/DDBJ databases">
        <title>Chromosome-level genome assembly of the water stick insect Ranatra chinensis (Heteroptera: Nepidae).</title>
        <authorList>
            <person name="Liu X."/>
        </authorList>
    </citation>
    <scope>NUCLEOTIDE SEQUENCE [LARGE SCALE GENOMIC DNA]</scope>
    <source>
        <strain evidence="18">Cailab_2021Rc</strain>
        <tissue evidence="18">Muscle</tissue>
    </source>
</reference>
<feature type="domain" description="Dynein heavy chain AAA lid" evidence="16">
    <location>
        <begin position="730"/>
        <end position="869"/>
    </location>
</feature>
<dbReference type="Gene3D" id="1.10.8.720">
    <property type="entry name" value="Region D6 of dynein motor"/>
    <property type="match status" value="1"/>
</dbReference>
<dbReference type="InterPro" id="IPR043160">
    <property type="entry name" value="Dynein_C_barrel"/>
</dbReference>
<dbReference type="Gene3D" id="3.10.490.20">
    <property type="match status" value="1"/>
</dbReference>
<evidence type="ECO:0000256" key="4">
    <source>
        <dbReference type="ARBA" id="ARBA00022701"/>
    </source>
</evidence>
<evidence type="ECO:0000256" key="7">
    <source>
        <dbReference type="ARBA" id="ARBA00023017"/>
    </source>
</evidence>